<evidence type="ECO:0000256" key="4">
    <source>
        <dbReference type="ARBA" id="ARBA00022475"/>
    </source>
</evidence>
<protein>
    <submittedName>
        <fullName evidence="13">Magnesium transport protein CorA</fullName>
    </submittedName>
</protein>
<evidence type="ECO:0000256" key="11">
    <source>
        <dbReference type="ARBA" id="ARBA00045497"/>
    </source>
</evidence>
<dbReference type="PANTHER" id="PTHR46494:SF1">
    <property type="entry name" value="CORA FAMILY METAL ION TRANSPORTER (EUROFUNG)"/>
    <property type="match status" value="1"/>
</dbReference>
<gene>
    <name evidence="13" type="primary">corA</name>
    <name evidence="13" type="ORF">NCTC11388_01582</name>
</gene>
<sequence>MIEVLIEDDCIPFVWIDISNPSREDFKDLAPRYNLNEASIKDCLEIGHLPKIEEFDTYHFLIIRSVANSFDENSDSMTDITDRVSIFFNEKFVITVHRNEVEYLNNIKKADRKGKKFASTKALMNFITSESLKTFENLAMNGLSERLDDYEGIVFLHSKRKLFLKRLYYLKRQIDVIRNILAICKDIVDYFHMPEYKNIYTQDLRDLYLRNSTLYRNLSENTSQLLSVYFNIESNHTNEIMRTLTIISVFFMPLTFIAGIYGMNFKNMPELEWYYGYPLSLGMMTFVAAVIYIWFKRKRWM</sequence>
<keyword evidence="7 12" id="KW-1133">Transmembrane helix</keyword>
<dbReference type="InterPro" id="IPR045861">
    <property type="entry name" value="CorA_cytoplasmic_dom"/>
</dbReference>
<comment type="similarity">
    <text evidence="2">Belongs to the CorA metal ion transporter (MIT) (TC 1.A.35) family.</text>
</comment>
<evidence type="ECO:0000256" key="12">
    <source>
        <dbReference type="SAM" id="Phobius"/>
    </source>
</evidence>
<comment type="subcellular location">
    <subcellularLocation>
        <location evidence="1">Cell membrane</location>
        <topology evidence="1">Multi-pass membrane protein</topology>
    </subcellularLocation>
</comment>
<evidence type="ECO:0000256" key="7">
    <source>
        <dbReference type="ARBA" id="ARBA00022989"/>
    </source>
</evidence>
<proteinExistence type="inferred from homology"/>
<evidence type="ECO:0000256" key="1">
    <source>
        <dbReference type="ARBA" id="ARBA00004651"/>
    </source>
</evidence>
<dbReference type="GO" id="GO:0015087">
    <property type="term" value="F:cobalt ion transmembrane transporter activity"/>
    <property type="evidence" value="ECO:0007669"/>
    <property type="project" value="TreeGrafter"/>
</dbReference>
<keyword evidence="5 12" id="KW-0812">Transmembrane</keyword>
<comment type="catalytic activity">
    <reaction evidence="10">
        <text>Mg(2+)(in) = Mg(2+)(out)</text>
        <dbReference type="Rhea" id="RHEA:29827"/>
        <dbReference type="ChEBI" id="CHEBI:18420"/>
    </reaction>
</comment>
<feature type="transmembrane region" description="Helical" evidence="12">
    <location>
        <begin position="275"/>
        <end position="295"/>
    </location>
</feature>
<dbReference type="InterPro" id="IPR045863">
    <property type="entry name" value="CorA_TM1_TM2"/>
</dbReference>
<dbReference type="GO" id="GO:0000287">
    <property type="term" value="F:magnesium ion binding"/>
    <property type="evidence" value="ECO:0007669"/>
    <property type="project" value="TreeGrafter"/>
</dbReference>
<accession>A0A380BTR5</accession>
<evidence type="ECO:0000313" key="14">
    <source>
        <dbReference type="Proteomes" id="UP000254893"/>
    </source>
</evidence>
<keyword evidence="9 12" id="KW-0472">Membrane</keyword>
<evidence type="ECO:0000313" key="13">
    <source>
        <dbReference type="EMBL" id="SUJ05788.1"/>
    </source>
</evidence>
<keyword evidence="8" id="KW-0406">Ion transport</keyword>
<evidence type="ECO:0000256" key="5">
    <source>
        <dbReference type="ARBA" id="ARBA00022692"/>
    </source>
</evidence>
<evidence type="ECO:0000256" key="3">
    <source>
        <dbReference type="ARBA" id="ARBA00022448"/>
    </source>
</evidence>
<evidence type="ECO:0000256" key="6">
    <source>
        <dbReference type="ARBA" id="ARBA00022842"/>
    </source>
</evidence>
<evidence type="ECO:0000256" key="10">
    <source>
        <dbReference type="ARBA" id="ARBA00034269"/>
    </source>
</evidence>
<dbReference type="Gene3D" id="1.20.58.340">
    <property type="entry name" value="Magnesium transport protein CorA, transmembrane region"/>
    <property type="match status" value="2"/>
</dbReference>
<dbReference type="InterPro" id="IPR002523">
    <property type="entry name" value="MgTranspt_CorA/ZnTranspt_ZntB"/>
</dbReference>
<dbReference type="EMBL" id="UGYW01000002">
    <property type="protein sequence ID" value="SUJ05788.1"/>
    <property type="molecule type" value="Genomic_DNA"/>
</dbReference>
<evidence type="ECO:0000256" key="2">
    <source>
        <dbReference type="ARBA" id="ARBA00009765"/>
    </source>
</evidence>
<dbReference type="SUPFAM" id="SSF144083">
    <property type="entry name" value="Magnesium transport protein CorA, transmembrane region"/>
    <property type="match status" value="1"/>
</dbReference>
<reference evidence="13 14" key="1">
    <citation type="submission" date="2018-06" db="EMBL/GenBank/DDBJ databases">
        <authorList>
            <consortium name="Pathogen Informatics"/>
            <person name="Doyle S."/>
        </authorList>
    </citation>
    <scope>NUCLEOTIDE SEQUENCE [LARGE SCALE GENOMIC DNA]</scope>
    <source>
        <strain evidence="13 14">NCTC11388</strain>
    </source>
</reference>
<feature type="transmembrane region" description="Helical" evidence="12">
    <location>
        <begin position="244"/>
        <end position="263"/>
    </location>
</feature>
<dbReference type="Proteomes" id="UP000254893">
    <property type="component" value="Unassembled WGS sequence"/>
</dbReference>
<dbReference type="AlphaFoldDB" id="A0A380BTR5"/>
<keyword evidence="6" id="KW-0460">Magnesium</keyword>
<dbReference type="PANTHER" id="PTHR46494">
    <property type="entry name" value="CORA FAMILY METAL ION TRANSPORTER (EUROFUNG)"/>
    <property type="match status" value="1"/>
</dbReference>
<organism evidence="13 14">
    <name type="scientific">Sphingobacterium spiritivorum</name>
    <name type="common">Flavobacterium spiritivorum</name>
    <dbReference type="NCBI Taxonomy" id="258"/>
    <lineage>
        <taxon>Bacteria</taxon>
        <taxon>Pseudomonadati</taxon>
        <taxon>Bacteroidota</taxon>
        <taxon>Sphingobacteriia</taxon>
        <taxon>Sphingobacteriales</taxon>
        <taxon>Sphingobacteriaceae</taxon>
        <taxon>Sphingobacterium</taxon>
    </lineage>
</organism>
<evidence type="ECO:0000256" key="8">
    <source>
        <dbReference type="ARBA" id="ARBA00023065"/>
    </source>
</evidence>
<dbReference type="GO" id="GO:0050897">
    <property type="term" value="F:cobalt ion binding"/>
    <property type="evidence" value="ECO:0007669"/>
    <property type="project" value="TreeGrafter"/>
</dbReference>
<comment type="function">
    <text evidence="11">Mediates influx of magnesium ions. Alternates between open and closed states. Activated by low cytoplasmic Mg(2+) levels. Inactive when cytoplasmic Mg(2+) levels are high.</text>
</comment>
<dbReference type="GO" id="GO:0015095">
    <property type="term" value="F:magnesium ion transmembrane transporter activity"/>
    <property type="evidence" value="ECO:0007669"/>
    <property type="project" value="TreeGrafter"/>
</dbReference>
<keyword evidence="3" id="KW-0813">Transport</keyword>
<dbReference type="GO" id="GO:0005886">
    <property type="term" value="C:plasma membrane"/>
    <property type="evidence" value="ECO:0007669"/>
    <property type="project" value="UniProtKB-SubCell"/>
</dbReference>
<dbReference type="Pfam" id="PF01544">
    <property type="entry name" value="CorA"/>
    <property type="match status" value="1"/>
</dbReference>
<keyword evidence="4" id="KW-1003">Cell membrane</keyword>
<evidence type="ECO:0000256" key="9">
    <source>
        <dbReference type="ARBA" id="ARBA00023136"/>
    </source>
</evidence>
<dbReference type="SUPFAM" id="SSF143865">
    <property type="entry name" value="CorA soluble domain-like"/>
    <property type="match status" value="1"/>
</dbReference>
<dbReference type="FunFam" id="1.20.58.340:FF:000004">
    <property type="entry name" value="Magnesium transport protein CorA"/>
    <property type="match status" value="1"/>
</dbReference>
<name>A0A380BTR5_SPHSI</name>
<dbReference type="RefSeq" id="WP_115169726.1">
    <property type="nucleotide sequence ID" value="NZ_UGYW01000002.1"/>
</dbReference>
<dbReference type="Gene3D" id="3.30.460.20">
    <property type="entry name" value="CorA soluble domain-like"/>
    <property type="match status" value="1"/>
</dbReference>
<dbReference type="CDD" id="cd12832">
    <property type="entry name" value="TmCorA-like_u3"/>
    <property type="match status" value="1"/>
</dbReference>